<name>A0A8T4IHV1_9SPHN</name>
<keyword evidence="1" id="KW-0812">Transmembrane</keyword>
<feature type="transmembrane region" description="Helical" evidence="1">
    <location>
        <begin position="85"/>
        <end position="106"/>
    </location>
</feature>
<dbReference type="EMBL" id="JAGRQC010000002">
    <property type="protein sequence ID" value="MBR0552665.1"/>
    <property type="molecule type" value="Genomic_DNA"/>
</dbReference>
<feature type="transmembrane region" description="Helical" evidence="1">
    <location>
        <begin position="160"/>
        <end position="180"/>
    </location>
</feature>
<evidence type="ECO:0000313" key="2">
    <source>
        <dbReference type="EMBL" id="MBR0552665.1"/>
    </source>
</evidence>
<sequence length="259" mass="27760">MILYRRPTLFGWTIIGSAAGFIIGGALLIWGLTLPPYSDHALAMQEWNSWCAGGTSRGAAQQAAADRYYALMTWRYPLVDTGLNLILAACTVAGIAYSLCITRAAAWSWLRTPKSRSSFVLIGLGVLALNLMGWSISLYVDLDRVMFPWCADSIGIPLEGLVTFTIAAAAVVVPLGILITQLFGELPVSLLYWDSDRRLRSWGVTIAFMLIAAPLALAVAIQFPTSSYLSVCGGVVALYLAAATRAALLAPPARSEPTA</sequence>
<protein>
    <submittedName>
        <fullName evidence="2">Uncharacterized protein</fullName>
    </submittedName>
</protein>
<evidence type="ECO:0000313" key="3">
    <source>
        <dbReference type="Proteomes" id="UP000676996"/>
    </source>
</evidence>
<dbReference type="AlphaFoldDB" id="A0A8T4IHV1"/>
<accession>A0A8T4IHV1</accession>
<dbReference type="Proteomes" id="UP000676996">
    <property type="component" value="Unassembled WGS sequence"/>
</dbReference>
<comment type="caution">
    <text evidence="2">The sequence shown here is derived from an EMBL/GenBank/DDBJ whole genome shotgun (WGS) entry which is preliminary data.</text>
</comment>
<keyword evidence="1" id="KW-0472">Membrane</keyword>
<reference evidence="2" key="1">
    <citation type="submission" date="2021-04" db="EMBL/GenBank/DDBJ databases">
        <title>Ouciella asimina sp. nov., isolated from the surface seawater in the hydrothermal field of Okinawa Trough.</title>
        <authorList>
            <person name="Shuang W."/>
        </authorList>
    </citation>
    <scope>NUCLEOTIDE SEQUENCE</scope>
    <source>
        <strain evidence="2">LXI357</strain>
    </source>
</reference>
<evidence type="ECO:0000256" key="1">
    <source>
        <dbReference type="SAM" id="Phobius"/>
    </source>
</evidence>
<feature type="transmembrane region" description="Helical" evidence="1">
    <location>
        <begin position="9"/>
        <end position="32"/>
    </location>
</feature>
<feature type="transmembrane region" description="Helical" evidence="1">
    <location>
        <begin position="201"/>
        <end position="221"/>
    </location>
</feature>
<dbReference type="RefSeq" id="WP_284053934.1">
    <property type="nucleotide sequence ID" value="NZ_JAGRQC010000002.1"/>
</dbReference>
<gene>
    <name evidence="2" type="ORF">J7S20_09130</name>
</gene>
<organism evidence="2 3">
    <name type="scientific">Stakelama marina</name>
    <dbReference type="NCBI Taxonomy" id="2826939"/>
    <lineage>
        <taxon>Bacteria</taxon>
        <taxon>Pseudomonadati</taxon>
        <taxon>Pseudomonadota</taxon>
        <taxon>Alphaproteobacteria</taxon>
        <taxon>Sphingomonadales</taxon>
        <taxon>Sphingomonadaceae</taxon>
        <taxon>Stakelama</taxon>
    </lineage>
</organism>
<proteinExistence type="predicted"/>
<keyword evidence="3" id="KW-1185">Reference proteome</keyword>
<feature type="transmembrane region" description="Helical" evidence="1">
    <location>
        <begin position="118"/>
        <end position="140"/>
    </location>
</feature>
<keyword evidence="1" id="KW-1133">Transmembrane helix</keyword>
<feature type="transmembrane region" description="Helical" evidence="1">
    <location>
        <begin position="227"/>
        <end position="248"/>
    </location>
</feature>